<dbReference type="SUPFAM" id="SSF56112">
    <property type="entry name" value="Protein kinase-like (PK-like)"/>
    <property type="match status" value="1"/>
</dbReference>
<feature type="coiled-coil region" evidence="1">
    <location>
        <begin position="125"/>
        <end position="152"/>
    </location>
</feature>
<dbReference type="PANTHER" id="PTHR48011:SF56">
    <property type="entry name" value="PROTEIN KINASE DOMAIN-CONTAINING PROTEIN"/>
    <property type="match status" value="1"/>
</dbReference>
<feature type="domain" description="Protein kinase" evidence="2">
    <location>
        <begin position="1"/>
        <end position="133"/>
    </location>
</feature>
<reference evidence="3 4" key="1">
    <citation type="submission" date="2019-03" db="EMBL/GenBank/DDBJ databases">
        <title>Single cell metagenomics reveals metabolic interactions within the superorganism composed of flagellate Streblomastix strix and complex community of Bacteroidetes bacteria on its surface.</title>
        <authorList>
            <person name="Treitli S.C."/>
            <person name="Kolisko M."/>
            <person name="Husnik F."/>
            <person name="Keeling P."/>
            <person name="Hampl V."/>
        </authorList>
    </citation>
    <scope>NUCLEOTIDE SEQUENCE [LARGE SCALE GENOMIC DNA]</scope>
    <source>
        <strain evidence="3">ST1C</strain>
    </source>
</reference>
<evidence type="ECO:0000256" key="1">
    <source>
        <dbReference type="SAM" id="Coils"/>
    </source>
</evidence>
<name>A0A5J4TQZ0_9EUKA</name>
<dbReference type="Pfam" id="PF00069">
    <property type="entry name" value="Pkinase"/>
    <property type="match status" value="1"/>
</dbReference>
<keyword evidence="1" id="KW-0175">Coiled coil</keyword>
<dbReference type="PANTHER" id="PTHR48011">
    <property type="entry name" value="CCR4-NOT TRANSCRIPTIONAL COMPLEX SUBUNIT CAF120-RELATED"/>
    <property type="match status" value="1"/>
</dbReference>
<dbReference type="Gene3D" id="1.10.510.10">
    <property type="entry name" value="Transferase(Phosphotransferase) domain 1"/>
    <property type="match status" value="1"/>
</dbReference>
<dbReference type="PROSITE" id="PS50011">
    <property type="entry name" value="PROTEIN_KINASE_DOM"/>
    <property type="match status" value="1"/>
</dbReference>
<dbReference type="InterPro" id="IPR000719">
    <property type="entry name" value="Prot_kinase_dom"/>
</dbReference>
<dbReference type="Proteomes" id="UP000324800">
    <property type="component" value="Unassembled WGS sequence"/>
</dbReference>
<dbReference type="InterPro" id="IPR052751">
    <property type="entry name" value="Plant_MAPKKK"/>
</dbReference>
<dbReference type="GO" id="GO:0004672">
    <property type="term" value="F:protein kinase activity"/>
    <property type="evidence" value="ECO:0007669"/>
    <property type="project" value="InterPro"/>
</dbReference>
<accession>A0A5J4TQZ0</accession>
<evidence type="ECO:0000313" key="3">
    <source>
        <dbReference type="EMBL" id="KAA6360370.1"/>
    </source>
</evidence>
<organism evidence="3 4">
    <name type="scientific">Streblomastix strix</name>
    <dbReference type="NCBI Taxonomy" id="222440"/>
    <lineage>
        <taxon>Eukaryota</taxon>
        <taxon>Metamonada</taxon>
        <taxon>Preaxostyla</taxon>
        <taxon>Oxymonadida</taxon>
        <taxon>Streblomastigidae</taxon>
        <taxon>Streblomastix</taxon>
    </lineage>
</organism>
<dbReference type="EMBL" id="SNRW01027029">
    <property type="protein sequence ID" value="KAA6360370.1"/>
    <property type="molecule type" value="Genomic_DNA"/>
</dbReference>
<sequence length="297" mass="33917">MLYAILSDAVITCTSSLTGNPDFGLASTMISKSYLKSAGTAVYAPSEAHMQNKMTFASDIWVLAVIVIEMLTGVHPYAGRTVNDTIENIKKGKMVVPLPDYIQGELKEMLMNMLNVDADKRPTAKELLDTELMQFQDQIDKEKSRADQLEFEKRKQSEIVKLKDDEMWYLWSNLDKRQDCTQITSQQWIEMENELNKEERGTDSQINEIRKKKIDVCQGIIIALSDGQEHNEIKKQAIESGVVDALLHLFNTYPLESITQSHVMAFFVFTYNTSKEIDLLIAEKKPYPSLIRLLDHQ</sequence>
<comment type="caution">
    <text evidence="3">The sequence shown here is derived from an EMBL/GenBank/DDBJ whole genome shotgun (WGS) entry which is preliminary data.</text>
</comment>
<dbReference type="AlphaFoldDB" id="A0A5J4TQZ0"/>
<dbReference type="InterPro" id="IPR011009">
    <property type="entry name" value="Kinase-like_dom_sf"/>
</dbReference>
<dbReference type="GO" id="GO:0005524">
    <property type="term" value="F:ATP binding"/>
    <property type="evidence" value="ECO:0007669"/>
    <property type="project" value="InterPro"/>
</dbReference>
<dbReference type="GO" id="GO:0007165">
    <property type="term" value="P:signal transduction"/>
    <property type="evidence" value="ECO:0007669"/>
    <property type="project" value="TreeGrafter"/>
</dbReference>
<gene>
    <name evidence="3" type="ORF">EZS28_044103</name>
</gene>
<feature type="non-terminal residue" evidence="3">
    <location>
        <position position="297"/>
    </location>
</feature>
<proteinExistence type="predicted"/>
<protein>
    <recommendedName>
        <fullName evidence="2">Protein kinase domain-containing protein</fullName>
    </recommendedName>
</protein>
<evidence type="ECO:0000259" key="2">
    <source>
        <dbReference type="PROSITE" id="PS50011"/>
    </source>
</evidence>
<evidence type="ECO:0000313" key="4">
    <source>
        <dbReference type="Proteomes" id="UP000324800"/>
    </source>
</evidence>